<reference evidence="4 5" key="1">
    <citation type="submission" date="2012-02" db="EMBL/GenBank/DDBJ databases">
        <title>Complete sequence of chromosome of Singulisphaera acidiphila DSM 18658.</title>
        <authorList>
            <consortium name="US DOE Joint Genome Institute (JGI-PGF)"/>
            <person name="Lucas S."/>
            <person name="Copeland A."/>
            <person name="Lapidus A."/>
            <person name="Glavina del Rio T."/>
            <person name="Dalin E."/>
            <person name="Tice H."/>
            <person name="Bruce D."/>
            <person name="Goodwin L."/>
            <person name="Pitluck S."/>
            <person name="Peters L."/>
            <person name="Ovchinnikova G."/>
            <person name="Chertkov O."/>
            <person name="Kyrpides N."/>
            <person name="Mavromatis K."/>
            <person name="Ivanova N."/>
            <person name="Brettin T."/>
            <person name="Detter J.C."/>
            <person name="Han C."/>
            <person name="Larimer F."/>
            <person name="Land M."/>
            <person name="Hauser L."/>
            <person name="Markowitz V."/>
            <person name="Cheng J.-F."/>
            <person name="Hugenholtz P."/>
            <person name="Woyke T."/>
            <person name="Wu D."/>
            <person name="Tindall B."/>
            <person name="Pomrenke H."/>
            <person name="Brambilla E."/>
            <person name="Klenk H.-P."/>
            <person name="Eisen J.A."/>
        </authorList>
    </citation>
    <scope>NUCLEOTIDE SEQUENCE [LARGE SCALE GENOMIC DNA]</scope>
    <source>
        <strain evidence="5">ATCC BAA-1392 / DSM 18658 / VKM B-2454 / MOB10</strain>
    </source>
</reference>
<dbReference type="eggNOG" id="COG1247">
    <property type="taxonomic scope" value="Bacteria"/>
</dbReference>
<dbReference type="EMBL" id="CP003364">
    <property type="protein sequence ID" value="AGA25321.1"/>
    <property type="molecule type" value="Genomic_DNA"/>
</dbReference>
<dbReference type="Proteomes" id="UP000010798">
    <property type="component" value="Chromosome"/>
</dbReference>
<dbReference type="PANTHER" id="PTHR43072">
    <property type="entry name" value="N-ACETYLTRANSFERASE"/>
    <property type="match status" value="1"/>
</dbReference>
<accession>L0D9I9</accession>
<keyword evidence="5" id="KW-1185">Reference proteome</keyword>
<dbReference type="Pfam" id="PF00583">
    <property type="entry name" value="Acetyltransf_1"/>
    <property type="match status" value="1"/>
</dbReference>
<proteinExistence type="predicted"/>
<protein>
    <submittedName>
        <fullName evidence="4">Sortase-like acyltransferase</fullName>
    </submittedName>
</protein>
<sequence>MDLTIQAMIEADWESVRAIYLEGIATGHATFETDAPSWEQWDRTRLQVGRLVAQSAGIVRGWGALSPVSARPAYAGVAEVSLYVAASARGQGVGTALLQALIEDSEQAGLWTLQGAIFPENLASLALVARSGFREIGRRERIGRRDGVWCDTILVERRSQVVGV</sequence>
<dbReference type="HOGENOM" id="CLU_013985_4_5_0"/>
<dbReference type="RefSeq" id="WP_015244499.1">
    <property type="nucleotide sequence ID" value="NC_019892.1"/>
</dbReference>
<dbReference type="STRING" id="886293.Sinac_0916"/>
<dbReference type="GO" id="GO:0016747">
    <property type="term" value="F:acyltransferase activity, transferring groups other than amino-acyl groups"/>
    <property type="evidence" value="ECO:0007669"/>
    <property type="project" value="InterPro"/>
</dbReference>
<evidence type="ECO:0000259" key="3">
    <source>
        <dbReference type="PROSITE" id="PS51186"/>
    </source>
</evidence>
<evidence type="ECO:0000256" key="2">
    <source>
        <dbReference type="ARBA" id="ARBA00023315"/>
    </source>
</evidence>
<feature type="domain" description="N-acetyltransferase" evidence="3">
    <location>
        <begin position="3"/>
        <end position="156"/>
    </location>
</feature>
<dbReference type="PANTHER" id="PTHR43072:SF23">
    <property type="entry name" value="UPF0039 PROTEIN C11D3.02C"/>
    <property type="match status" value="1"/>
</dbReference>
<gene>
    <name evidence="4" type="ordered locus">Sinac_0916</name>
</gene>
<dbReference type="SUPFAM" id="SSF55729">
    <property type="entry name" value="Acyl-CoA N-acyltransferases (Nat)"/>
    <property type="match status" value="1"/>
</dbReference>
<evidence type="ECO:0000313" key="4">
    <source>
        <dbReference type="EMBL" id="AGA25321.1"/>
    </source>
</evidence>
<dbReference type="PROSITE" id="PS51186">
    <property type="entry name" value="GNAT"/>
    <property type="match status" value="1"/>
</dbReference>
<dbReference type="Gene3D" id="3.40.630.30">
    <property type="match status" value="1"/>
</dbReference>
<dbReference type="InterPro" id="IPR000182">
    <property type="entry name" value="GNAT_dom"/>
</dbReference>
<keyword evidence="2 4" id="KW-0012">Acyltransferase</keyword>
<evidence type="ECO:0000313" key="5">
    <source>
        <dbReference type="Proteomes" id="UP000010798"/>
    </source>
</evidence>
<name>L0D9I9_SINAD</name>
<dbReference type="OrthoDB" id="9798006at2"/>
<dbReference type="CDD" id="cd04301">
    <property type="entry name" value="NAT_SF"/>
    <property type="match status" value="1"/>
</dbReference>
<evidence type="ECO:0000256" key="1">
    <source>
        <dbReference type="ARBA" id="ARBA00022679"/>
    </source>
</evidence>
<dbReference type="AlphaFoldDB" id="L0D9I9"/>
<dbReference type="InterPro" id="IPR016181">
    <property type="entry name" value="Acyl_CoA_acyltransferase"/>
</dbReference>
<dbReference type="KEGG" id="saci:Sinac_0916"/>
<organism evidence="4 5">
    <name type="scientific">Singulisphaera acidiphila (strain ATCC BAA-1392 / DSM 18658 / VKM B-2454 / MOB10)</name>
    <dbReference type="NCBI Taxonomy" id="886293"/>
    <lineage>
        <taxon>Bacteria</taxon>
        <taxon>Pseudomonadati</taxon>
        <taxon>Planctomycetota</taxon>
        <taxon>Planctomycetia</taxon>
        <taxon>Isosphaerales</taxon>
        <taxon>Isosphaeraceae</taxon>
        <taxon>Singulisphaera</taxon>
    </lineage>
</organism>
<keyword evidence="1 4" id="KW-0808">Transferase</keyword>